<evidence type="ECO:0000313" key="1">
    <source>
        <dbReference type="EMBL" id="KOM38497.1"/>
    </source>
</evidence>
<dbReference type="Gramene" id="KOM38497">
    <property type="protein sequence ID" value="KOM38497"/>
    <property type="gene ID" value="LR48_Vigan03g187900"/>
</dbReference>
<organism evidence="1 2">
    <name type="scientific">Phaseolus angularis</name>
    <name type="common">Azuki bean</name>
    <name type="synonym">Vigna angularis</name>
    <dbReference type="NCBI Taxonomy" id="3914"/>
    <lineage>
        <taxon>Eukaryota</taxon>
        <taxon>Viridiplantae</taxon>
        <taxon>Streptophyta</taxon>
        <taxon>Embryophyta</taxon>
        <taxon>Tracheophyta</taxon>
        <taxon>Spermatophyta</taxon>
        <taxon>Magnoliopsida</taxon>
        <taxon>eudicotyledons</taxon>
        <taxon>Gunneridae</taxon>
        <taxon>Pentapetalae</taxon>
        <taxon>rosids</taxon>
        <taxon>fabids</taxon>
        <taxon>Fabales</taxon>
        <taxon>Fabaceae</taxon>
        <taxon>Papilionoideae</taxon>
        <taxon>50 kb inversion clade</taxon>
        <taxon>NPAAA clade</taxon>
        <taxon>indigoferoid/millettioid clade</taxon>
        <taxon>Phaseoleae</taxon>
        <taxon>Vigna</taxon>
    </lineage>
</organism>
<dbReference type="EMBL" id="CM003373">
    <property type="protein sequence ID" value="KOM38497.1"/>
    <property type="molecule type" value="Genomic_DNA"/>
</dbReference>
<protein>
    <submittedName>
        <fullName evidence="1">Uncharacterized protein</fullName>
    </submittedName>
</protein>
<reference evidence="2" key="1">
    <citation type="journal article" date="2015" name="Proc. Natl. Acad. Sci. U.S.A.">
        <title>Genome sequencing of adzuki bean (Vigna angularis) provides insight into high starch and low fat accumulation and domestication.</title>
        <authorList>
            <person name="Yang K."/>
            <person name="Tian Z."/>
            <person name="Chen C."/>
            <person name="Luo L."/>
            <person name="Zhao B."/>
            <person name="Wang Z."/>
            <person name="Yu L."/>
            <person name="Li Y."/>
            <person name="Sun Y."/>
            <person name="Li W."/>
            <person name="Chen Y."/>
            <person name="Li Y."/>
            <person name="Zhang Y."/>
            <person name="Ai D."/>
            <person name="Zhao J."/>
            <person name="Shang C."/>
            <person name="Ma Y."/>
            <person name="Wu B."/>
            <person name="Wang M."/>
            <person name="Gao L."/>
            <person name="Sun D."/>
            <person name="Zhang P."/>
            <person name="Guo F."/>
            <person name="Wang W."/>
            <person name="Li Y."/>
            <person name="Wang J."/>
            <person name="Varshney R.K."/>
            <person name="Wang J."/>
            <person name="Ling H.Q."/>
            <person name="Wan P."/>
        </authorList>
    </citation>
    <scope>NUCLEOTIDE SEQUENCE</scope>
    <source>
        <strain evidence="2">cv. Jingnong 6</strain>
    </source>
</reference>
<proteinExistence type="predicted"/>
<evidence type="ECO:0000313" key="2">
    <source>
        <dbReference type="Proteomes" id="UP000053144"/>
    </source>
</evidence>
<sequence length="190" mass="21944">MTHFQHPNTSPYFAFTEPKRGSLFSKREKWRRWRCGWRWFWWRELSPARPRGVLVEATVAGYGRGGGELVVPSRRPWVSREGVSWGVGNEDEPPKPLGEFQVRNYPCGPSPEMSVRSGTLGLFWNARYLASVRHLPTTNARYLASVRHLPTTNARYLASVRHLPTTNARYPNKRALVKLKTFRPFAQHSP</sequence>
<dbReference type="AlphaFoldDB" id="A0A0L9U761"/>
<gene>
    <name evidence="1" type="ORF">LR48_Vigan03g187900</name>
</gene>
<dbReference type="Proteomes" id="UP000053144">
    <property type="component" value="Chromosome 3"/>
</dbReference>
<accession>A0A0L9U761</accession>
<name>A0A0L9U761_PHAAN</name>